<evidence type="ECO:0000256" key="1">
    <source>
        <dbReference type="ARBA" id="ARBA00007257"/>
    </source>
</evidence>
<sequence length="903" mass="100940">MMIVNNGYLEGRKMKKRQKIWRGLSVTLLILSQIPFGILVQGETQDTNQALGKVIVKKTGDNATPLGKATFVLKNDNDKSETSHETVDGSGEATFENIKPGDYTLREETAPIGYKKTDKTWKVKVADNGATIIEGMDADKAEKRKEVLNAQYPKSAIYEDTKENYPLVNVEGSKVGEQYKALNPINGKDGRREIAEGWLSKKITGVNDLDKNKYKIELTVEGKTTVETKELNQPLDVVVLLDNSNSMNNERANNSQRALKAGEAVEKLIDKITSNKDNRVALVTYASTIFDGTEATVSKGVADQNGKALNDSVSWDYHKTTFTATTHNYSYLNLTNDANEVNILKSRIPKEAEHINGDRTLYQFGATFTQKALMKANEILETQSSNARKKLIFHVTDGVPTMSYAINFNPYISTSYQNQFNSFLNKIPDRSGILQEDFIINGDDYQIVKGDGESFKLFSDRKVPVTGGTTQAAYRVPQNQLSVMSNEGYAINSGYIYLYWRDYNWVYPFDPKTKKVSATKQIKTHGEPTTLYFNGNIRPKGYDIFTVGIGVNGDPGATPLEAEKFMQSISSKTENYTNVDDTNKIYDELNKYFKTIVEEKHSIVDGNVTDPMGEMIEFQLKNGQSFTHDDYVLVGNDGSQLKNGVALGGPNSDGGILKDVTVTYDKTSQTIKINHLNLGSGQKVVLTYDVRLKDNYISNKFYNTNNRTTLSPKSEKEPNTIRDFPIPKIRDVREFPVLTISNQKKMGEVEFIKVNKDKHSESLLGAKFQLQIEKDFSGYKQFVPEGSDVTTKNDGKIYFKALQDGNYKLYEISSPDGYIEVKTKPVVTFTIQNGEVTNLKADPNANKNQIGYLEGNGKHLITNTPKRPPGVFPKTGGIGTIVYILVGSTFMILTICSFRRKQL</sequence>
<dbReference type="InterPro" id="IPR049319">
    <property type="entry name" value="GBS104-like_Ig"/>
</dbReference>
<name>A0AB38VMZ3_STRAG</name>
<dbReference type="SUPFAM" id="SSF53300">
    <property type="entry name" value="vWA-like"/>
    <property type="match status" value="1"/>
</dbReference>
<evidence type="ECO:0000259" key="5">
    <source>
        <dbReference type="PROSITE" id="PS50234"/>
    </source>
</evidence>
<keyword evidence="4" id="KW-1133">Transmembrane helix</keyword>
<dbReference type="Pfam" id="PF21426">
    <property type="entry name" value="GBS104-like_Ig"/>
    <property type="match status" value="1"/>
</dbReference>
<dbReference type="AlphaFoldDB" id="A0AB38VMZ3"/>
<dbReference type="PROSITE" id="PS50234">
    <property type="entry name" value="VWFA"/>
    <property type="match status" value="1"/>
</dbReference>
<feature type="transmembrane region" description="Helical" evidence="4">
    <location>
        <begin position="876"/>
        <end position="898"/>
    </location>
</feature>
<keyword evidence="4" id="KW-0472">Membrane</keyword>
<dbReference type="Gene3D" id="2.60.40.2110">
    <property type="match status" value="1"/>
</dbReference>
<evidence type="ECO:0000256" key="3">
    <source>
        <dbReference type="ARBA" id="ARBA00022729"/>
    </source>
</evidence>
<keyword evidence="2" id="KW-0964">Secreted</keyword>
<protein>
    <submittedName>
        <fullName evidence="6">Cell wall surface anchor family protein, FPXTG motif</fullName>
    </submittedName>
</protein>
<dbReference type="InterPro" id="IPR002035">
    <property type="entry name" value="VWF_A"/>
</dbReference>
<gene>
    <name evidence="6" type="ORF">NCTC8184_01832</name>
</gene>
<keyword evidence="4" id="KW-0812">Transmembrane</keyword>
<keyword evidence="3" id="KW-0732">Signal</keyword>
<dbReference type="InterPro" id="IPR036465">
    <property type="entry name" value="vWFA_dom_sf"/>
</dbReference>
<dbReference type="Pfam" id="PF00092">
    <property type="entry name" value="VWA"/>
    <property type="match status" value="1"/>
</dbReference>
<feature type="domain" description="VWFA" evidence="5">
    <location>
        <begin position="236"/>
        <end position="398"/>
    </location>
</feature>
<evidence type="ECO:0000256" key="2">
    <source>
        <dbReference type="ARBA" id="ARBA00022525"/>
    </source>
</evidence>
<dbReference type="PANTHER" id="PTHR36108">
    <property type="entry name" value="COLOSSIN-B-RELATED"/>
    <property type="match status" value="1"/>
</dbReference>
<reference evidence="6 7" key="1">
    <citation type="submission" date="2018-12" db="EMBL/GenBank/DDBJ databases">
        <authorList>
            <consortium name="Pathogen Informatics"/>
        </authorList>
    </citation>
    <scope>NUCLEOTIDE SEQUENCE [LARGE SCALE GENOMIC DNA]</scope>
    <source>
        <strain evidence="6 7">NCTC8184</strain>
    </source>
</reference>
<evidence type="ECO:0000313" key="7">
    <source>
        <dbReference type="Proteomes" id="UP000268870"/>
    </source>
</evidence>
<dbReference type="Proteomes" id="UP000268870">
    <property type="component" value="Chromosome"/>
</dbReference>
<dbReference type="SUPFAM" id="SSF49478">
    <property type="entry name" value="Cna protein B-type domain"/>
    <property type="match status" value="1"/>
</dbReference>
<comment type="similarity">
    <text evidence="1">Belongs to the serine-aspartate repeat-containing protein (SDr) family.</text>
</comment>
<organism evidence="6 7">
    <name type="scientific">Streptococcus agalactiae</name>
    <dbReference type="NCBI Taxonomy" id="1311"/>
    <lineage>
        <taxon>Bacteria</taxon>
        <taxon>Bacillati</taxon>
        <taxon>Bacillota</taxon>
        <taxon>Bacilli</taxon>
        <taxon>Lactobacillales</taxon>
        <taxon>Streptococcaceae</taxon>
        <taxon>Streptococcus</taxon>
    </lineage>
</organism>
<evidence type="ECO:0000256" key="4">
    <source>
        <dbReference type="SAM" id="Phobius"/>
    </source>
</evidence>
<dbReference type="PANTHER" id="PTHR36108:SF13">
    <property type="entry name" value="COLOSSIN-B-RELATED"/>
    <property type="match status" value="1"/>
</dbReference>
<dbReference type="Gene3D" id="3.40.50.410">
    <property type="entry name" value="von Willebrand factor, type A domain"/>
    <property type="match status" value="1"/>
</dbReference>
<dbReference type="EMBL" id="LR134265">
    <property type="protein sequence ID" value="VED65772.1"/>
    <property type="molecule type" value="Genomic_DNA"/>
</dbReference>
<dbReference type="SMART" id="SM00327">
    <property type="entry name" value="VWA"/>
    <property type="match status" value="1"/>
</dbReference>
<dbReference type="Pfam" id="PF17802">
    <property type="entry name" value="SpaA"/>
    <property type="match status" value="2"/>
</dbReference>
<dbReference type="CDD" id="cd00198">
    <property type="entry name" value="vWFA"/>
    <property type="match status" value="1"/>
</dbReference>
<dbReference type="InterPro" id="IPR041033">
    <property type="entry name" value="SpaA_PFL_dom_1"/>
</dbReference>
<dbReference type="InterPro" id="IPR013783">
    <property type="entry name" value="Ig-like_fold"/>
</dbReference>
<proteinExistence type="inferred from homology"/>
<feature type="transmembrane region" description="Helical" evidence="4">
    <location>
        <begin position="20"/>
        <end position="40"/>
    </location>
</feature>
<accession>A0AB38VMZ3</accession>
<evidence type="ECO:0000313" key="6">
    <source>
        <dbReference type="EMBL" id="VED65772.1"/>
    </source>
</evidence>
<dbReference type="Gene3D" id="3.30.70.1830">
    <property type="match status" value="1"/>
</dbReference>
<dbReference type="Gene3D" id="2.60.40.10">
    <property type="entry name" value="Immunoglobulins"/>
    <property type="match status" value="2"/>
</dbReference>